<gene>
    <name evidence="1" type="ORF">SJAV_12230</name>
</gene>
<protein>
    <submittedName>
        <fullName evidence="1">Uncharacterized protein</fullName>
    </submittedName>
</protein>
<dbReference type="AlphaFoldDB" id="A0AAT9GR35"/>
<organism evidence="1">
    <name type="scientific">Sulfurisphaera javensis</name>
    <dbReference type="NCBI Taxonomy" id="2049879"/>
    <lineage>
        <taxon>Archaea</taxon>
        <taxon>Thermoproteota</taxon>
        <taxon>Thermoprotei</taxon>
        <taxon>Sulfolobales</taxon>
        <taxon>Sulfolobaceae</taxon>
        <taxon>Sulfurisphaera</taxon>
    </lineage>
</organism>
<name>A0AAT9GR35_9CREN</name>
<reference evidence="1" key="1">
    <citation type="submission" date="2024-03" db="EMBL/GenBank/DDBJ databases">
        <title>Complete genome sequence of Sulfurisphaera javensis strain KD-1.</title>
        <authorList>
            <person name="Sakai H."/>
            <person name="Nur N."/>
            <person name="Suwanto A."/>
            <person name="Kurosawa N."/>
        </authorList>
    </citation>
    <scope>NUCLEOTIDE SEQUENCE</scope>
    <source>
        <strain evidence="1">KD-1</strain>
    </source>
</reference>
<sequence>MIDISISDLYRYELNGLYVRGYKLTINGKEILLPIKALSRKEIISKQYTPANLYIPDHVFLVNIPFKPELKAELIDKIYELKKLMSDNNKLFLVIPSIQGKLSQVEKIRSLLNGVIEFQKDIENPLLFLPLNKLKGSSIQDIISSFAKTYQNIVPIIGFDPEIAKNVISNTRIKMLGIIFNKRINTLNKIWRDLVEFNKILNLNNIIPIVTGLPESFTVTLSPNRQKVMESTSIFRYFFPGILSYSSSVRITTSKKPLPMPKIWEEGFRKSFIVDPVTHEARNLQDVVNDDRFLSETKSFIDKFTGPDKESAKYLLTRIEEAARENSEDKLGVIVSLTKMLNSLIINKDFEEFHKDPISSNPTIINTFRSLLNQKWE</sequence>
<evidence type="ECO:0000313" key="1">
    <source>
        <dbReference type="EMBL" id="BFH73279.1"/>
    </source>
</evidence>
<dbReference type="EMBL" id="AP031322">
    <property type="protein sequence ID" value="BFH73279.1"/>
    <property type="molecule type" value="Genomic_DNA"/>
</dbReference>
<dbReference type="RefSeq" id="WP_369611429.1">
    <property type="nucleotide sequence ID" value="NZ_AP031322.1"/>
</dbReference>
<dbReference type="KEGG" id="sjv:SJAV_12230"/>
<proteinExistence type="predicted"/>
<dbReference type="GeneID" id="92354156"/>
<accession>A0AAT9GR35</accession>